<dbReference type="Proteomes" id="UP000403266">
    <property type="component" value="Unassembled WGS sequence"/>
</dbReference>
<name>A0A5N7MJ67_9HYPH</name>
<organism evidence="2 3">
    <name type="scientific">Microvirga tunisiensis</name>
    <dbReference type="NCBI Taxonomy" id="2108360"/>
    <lineage>
        <taxon>Bacteria</taxon>
        <taxon>Pseudomonadati</taxon>
        <taxon>Pseudomonadota</taxon>
        <taxon>Alphaproteobacteria</taxon>
        <taxon>Hyphomicrobiales</taxon>
        <taxon>Methylobacteriaceae</taxon>
        <taxon>Microvirga</taxon>
    </lineage>
</organism>
<dbReference type="EMBL" id="VOSK01000072">
    <property type="protein sequence ID" value="MPR27085.1"/>
    <property type="molecule type" value="Genomic_DNA"/>
</dbReference>
<protein>
    <submittedName>
        <fullName evidence="2">Uncharacterized protein</fullName>
    </submittedName>
</protein>
<evidence type="ECO:0000313" key="2">
    <source>
        <dbReference type="EMBL" id="MPR27085.1"/>
    </source>
</evidence>
<feature type="compositionally biased region" description="Basic and acidic residues" evidence="1">
    <location>
        <begin position="1"/>
        <end position="11"/>
    </location>
</feature>
<keyword evidence="3" id="KW-1185">Reference proteome</keyword>
<accession>A0A5N7MJ67</accession>
<evidence type="ECO:0000313" key="3">
    <source>
        <dbReference type="Proteomes" id="UP000403266"/>
    </source>
</evidence>
<dbReference type="RefSeq" id="WP_152713230.1">
    <property type="nucleotide sequence ID" value="NZ_VOSJ01000072.1"/>
</dbReference>
<dbReference type="OrthoDB" id="8020954at2"/>
<sequence length="61" mass="6184">MPDKPDTKHDPTASGSPKAHAPDHKGGNPVQNAEQWGGGSKGSKGGVPPADRQNPNSSAQT</sequence>
<comment type="caution">
    <text evidence="2">The sequence shown here is derived from an EMBL/GenBank/DDBJ whole genome shotgun (WGS) entry which is preliminary data.</text>
</comment>
<reference evidence="2 3" key="1">
    <citation type="journal article" date="2019" name="Syst. Appl. Microbiol.">
        <title>Microvirga tunisiensis sp. nov., a root nodule symbiotic bacterium isolated from Lupinus micranthus and L. luteus grown in Northern Tunisia.</title>
        <authorList>
            <person name="Msaddak A."/>
            <person name="Rejili M."/>
            <person name="Duran D."/>
            <person name="Mars M."/>
            <person name="Palacios J.M."/>
            <person name="Ruiz-Argueso T."/>
            <person name="Rey L."/>
            <person name="Imperial J."/>
        </authorList>
    </citation>
    <scope>NUCLEOTIDE SEQUENCE [LARGE SCALE GENOMIC DNA]</scope>
    <source>
        <strain evidence="2 3">Lmie10</strain>
    </source>
</reference>
<feature type="region of interest" description="Disordered" evidence="1">
    <location>
        <begin position="1"/>
        <end position="61"/>
    </location>
</feature>
<feature type="compositionally biased region" description="Gly residues" evidence="1">
    <location>
        <begin position="36"/>
        <end position="45"/>
    </location>
</feature>
<gene>
    <name evidence="2" type="ORF">FS320_18140</name>
</gene>
<proteinExistence type="predicted"/>
<dbReference type="AlphaFoldDB" id="A0A5N7MJ67"/>
<evidence type="ECO:0000256" key="1">
    <source>
        <dbReference type="SAM" id="MobiDB-lite"/>
    </source>
</evidence>